<dbReference type="PANTHER" id="PTHR30273">
    <property type="entry name" value="PERIPLASMIC SIGNAL SENSOR AND SIGMA FACTOR ACTIVATOR FECR-RELATED"/>
    <property type="match status" value="1"/>
</dbReference>
<dbReference type="PANTHER" id="PTHR30273:SF2">
    <property type="entry name" value="PROTEIN FECR"/>
    <property type="match status" value="1"/>
</dbReference>
<feature type="domain" description="FecR protein" evidence="2">
    <location>
        <begin position="128"/>
        <end position="219"/>
    </location>
</feature>
<evidence type="ECO:0000259" key="4">
    <source>
        <dbReference type="Pfam" id="PF16344"/>
    </source>
</evidence>
<evidence type="ECO:0000259" key="2">
    <source>
        <dbReference type="Pfam" id="PF04773"/>
    </source>
</evidence>
<feature type="domain" description="FecR N-terminal" evidence="3">
    <location>
        <begin position="19"/>
        <end position="52"/>
    </location>
</feature>
<keyword evidence="1" id="KW-0472">Membrane</keyword>
<feature type="transmembrane region" description="Helical" evidence="1">
    <location>
        <begin position="97"/>
        <end position="118"/>
    </location>
</feature>
<sequence>MNKQSQIVTLRSPEIINRESADWLAKMDGDNMDQAEKLALKNWLNESPEHAIALKNHMSMWDDMTEVLNDSGESFMAEATNPEYFSWLRNVFSPKPVMLAMSCMFLLILSGVLIVSPWSARNVETAFYLTNVGVQQSYQLSDGSTALLNTDSRIEIEFSDGQRIVRLQQGEAMFDVAHDKDRPFIVYAAGSAVRAVGTEFVVRLASENILVTVTEGTVELSQRENMAKSNEEKSSSVAVKPEPMLLHQGEQAEYVVENATFVAKQINETQINEQLSWLDGQLVFKEERLENVIKEINRYLDTDILILSPKLKDIPISGRFQIGETEALLEAIEITFDIDVDMSNNQIYLSKYSNE</sequence>
<protein>
    <submittedName>
        <fullName evidence="5">FecR domain-containing protein</fullName>
    </submittedName>
</protein>
<reference evidence="5 6" key="1">
    <citation type="submission" date="2023-09" db="EMBL/GenBank/DDBJ databases">
        <authorList>
            <person name="Qi X."/>
        </authorList>
    </citation>
    <scope>NUCLEOTIDE SEQUENCE [LARGE SCALE GENOMIC DNA]</scope>
    <source>
        <strain evidence="5 6">S1-1</strain>
    </source>
</reference>
<evidence type="ECO:0000313" key="5">
    <source>
        <dbReference type="EMBL" id="WOH38721.1"/>
    </source>
</evidence>
<dbReference type="InterPro" id="IPR012373">
    <property type="entry name" value="Ferrdict_sens_TM"/>
</dbReference>
<dbReference type="InterPro" id="IPR032508">
    <property type="entry name" value="FecR_C"/>
</dbReference>
<dbReference type="EMBL" id="CP136600">
    <property type="protein sequence ID" value="WOH38721.1"/>
    <property type="molecule type" value="Genomic_DNA"/>
</dbReference>
<dbReference type="Pfam" id="PF04773">
    <property type="entry name" value="FecR"/>
    <property type="match status" value="1"/>
</dbReference>
<evidence type="ECO:0000256" key="1">
    <source>
        <dbReference type="SAM" id="Phobius"/>
    </source>
</evidence>
<dbReference type="Proteomes" id="UP001301442">
    <property type="component" value="Chromosome"/>
</dbReference>
<name>A0ABZ0GTL8_9GAMM</name>
<dbReference type="Pfam" id="PF16220">
    <property type="entry name" value="DUF4880"/>
    <property type="match status" value="1"/>
</dbReference>
<dbReference type="Gene3D" id="2.60.120.1440">
    <property type="match status" value="1"/>
</dbReference>
<dbReference type="Gene3D" id="3.55.50.30">
    <property type="match status" value="1"/>
</dbReference>
<proteinExistence type="predicted"/>
<keyword evidence="6" id="KW-1185">Reference proteome</keyword>
<dbReference type="Pfam" id="PF16344">
    <property type="entry name" value="FecR_C"/>
    <property type="match status" value="1"/>
</dbReference>
<gene>
    <name evidence="5" type="ORF">RI844_05765</name>
</gene>
<dbReference type="InterPro" id="IPR032623">
    <property type="entry name" value="FecR_N"/>
</dbReference>
<dbReference type="RefSeq" id="WP_348397490.1">
    <property type="nucleotide sequence ID" value="NZ_CP136600.1"/>
</dbReference>
<keyword evidence="1" id="KW-0812">Transmembrane</keyword>
<dbReference type="PIRSF" id="PIRSF018266">
    <property type="entry name" value="FecR"/>
    <property type="match status" value="1"/>
</dbReference>
<evidence type="ECO:0000259" key="3">
    <source>
        <dbReference type="Pfam" id="PF16220"/>
    </source>
</evidence>
<accession>A0ABZ0GTL8</accession>
<evidence type="ECO:0000313" key="6">
    <source>
        <dbReference type="Proteomes" id="UP001301442"/>
    </source>
</evidence>
<organism evidence="5 6">
    <name type="scientific">Thalassotalea fonticola</name>
    <dbReference type="NCBI Taxonomy" id="3065649"/>
    <lineage>
        <taxon>Bacteria</taxon>
        <taxon>Pseudomonadati</taxon>
        <taxon>Pseudomonadota</taxon>
        <taxon>Gammaproteobacteria</taxon>
        <taxon>Alteromonadales</taxon>
        <taxon>Colwelliaceae</taxon>
        <taxon>Thalassotalea</taxon>
    </lineage>
</organism>
<keyword evidence="1" id="KW-1133">Transmembrane helix</keyword>
<feature type="domain" description="Protein FecR C-terminal" evidence="4">
    <location>
        <begin position="282"/>
        <end position="349"/>
    </location>
</feature>
<dbReference type="InterPro" id="IPR006860">
    <property type="entry name" value="FecR"/>
</dbReference>